<dbReference type="AlphaFoldDB" id="A0A0C1W676"/>
<dbReference type="GO" id="GO:0003677">
    <property type="term" value="F:DNA binding"/>
    <property type="evidence" value="ECO:0007669"/>
    <property type="project" value="UniProtKB-KW"/>
</dbReference>
<dbReference type="PATRIC" id="fig|1229493.5.peg.2577"/>
<evidence type="ECO:0000256" key="4">
    <source>
        <dbReference type="ARBA" id="ARBA00023163"/>
    </source>
</evidence>
<reference evidence="6 7" key="1">
    <citation type="submission" date="2014-07" db="EMBL/GenBank/DDBJ databases">
        <title>Unique and conserved regions in Vibrio harveyi and related species in comparison with the shrimp pathogen Vibrio harveyi CAIM 1792.</title>
        <authorList>
            <person name="Espinoza-Valles I."/>
            <person name="Vora G."/>
            <person name="Leekitcharoenphon P."/>
            <person name="Ussery D."/>
            <person name="Hoj L."/>
            <person name="Gomez-Gil B."/>
        </authorList>
    </citation>
    <scope>NUCLEOTIDE SEQUENCE [LARGE SCALE GENOMIC DNA]</scope>
    <source>
        <strain evidence="7">CAIM 1854 / LMG 25443</strain>
    </source>
</reference>
<organism evidence="6 7">
    <name type="scientific">Vibrio owensii CAIM 1854 = LMG 25443</name>
    <dbReference type="NCBI Taxonomy" id="1229493"/>
    <lineage>
        <taxon>Bacteria</taxon>
        <taxon>Pseudomonadati</taxon>
        <taxon>Pseudomonadota</taxon>
        <taxon>Gammaproteobacteria</taxon>
        <taxon>Vibrionales</taxon>
        <taxon>Vibrionaceae</taxon>
        <taxon>Vibrio</taxon>
    </lineage>
</organism>
<dbReference type="PANTHER" id="PTHR30118:SF15">
    <property type="entry name" value="TRANSCRIPTIONAL REGULATORY PROTEIN"/>
    <property type="match status" value="1"/>
</dbReference>
<protein>
    <submittedName>
        <fullName evidence="6">LysR family transcriptional regulator</fullName>
    </submittedName>
</protein>
<evidence type="ECO:0000256" key="1">
    <source>
        <dbReference type="ARBA" id="ARBA00009437"/>
    </source>
</evidence>
<proteinExistence type="inferred from homology"/>
<dbReference type="InterPro" id="IPR036388">
    <property type="entry name" value="WH-like_DNA-bd_sf"/>
</dbReference>
<comment type="similarity">
    <text evidence="1">Belongs to the LysR transcriptional regulatory family.</text>
</comment>
<dbReference type="PANTHER" id="PTHR30118">
    <property type="entry name" value="HTH-TYPE TRANSCRIPTIONAL REGULATOR LEUO-RELATED"/>
    <property type="match status" value="1"/>
</dbReference>
<dbReference type="CDD" id="cd00090">
    <property type="entry name" value="HTH_ARSR"/>
    <property type="match status" value="1"/>
</dbReference>
<accession>A0A0C1W676</accession>
<dbReference type="InterPro" id="IPR000847">
    <property type="entry name" value="LysR_HTH_N"/>
</dbReference>
<dbReference type="Gene3D" id="1.10.10.10">
    <property type="entry name" value="Winged helix-like DNA-binding domain superfamily/Winged helix DNA-binding domain"/>
    <property type="match status" value="1"/>
</dbReference>
<dbReference type="CDD" id="cd05466">
    <property type="entry name" value="PBP2_LTTR_substrate"/>
    <property type="match status" value="1"/>
</dbReference>
<dbReference type="Pfam" id="PF03466">
    <property type="entry name" value="LysR_substrate"/>
    <property type="match status" value="1"/>
</dbReference>
<dbReference type="PROSITE" id="PS50931">
    <property type="entry name" value="HTH_LYSR"/>
    <property type="match status" value="1"/>
</dbReference>
<evidence type="ECO:0000313" key="7">
    <source>
        <dbReference type="Proteomes" id="UP000031586"/>
    </source>
</evidence>
<keyword evidence="4" id="KW-0804">Transcription</keyword>
<evidence type="ECO:0000256" key="3">
    <source>
        <dbReference type="ARBA" id="ARBA00023125"/>
    </source>
</evidence>
<dbReference type="PRINTS" id="PR00039">
    <property type="entry name" value="HTHLYSR"/>
</dbReference>
<dbReference type="Gene3D" id="3.40.190.10">
    <property type="entry name" value="Periplasmic binding protein-like II"/>
    <property type="match status" value="2"/>
</dbReference>
<dbReference type="RefSeq" id="WP_020197338.1">
    <property type="nucleotide sequence ID" value="NZ_BAOH01000112.1"/>
</dbReference>
<dbReference type="InterPro" id="IPR050389">
    <property type="entry name" value="LysR-type_TF"/>
</dbReference>
<dbReference type="Proteomes" id="UP000031586">
    <property type="component" value="Unassembled WGS sequence"/>
</dbReference>
<sequence>MFDYNLLKVLRVLLETRNTKQAAERLNLSQSAVSHALSRLRETFDDALFVRERYGLVPTERCYELERRLPELIEQIDGLLALEAAFDPSKYQEKVSISLTNALTNAIGVDLFSTLQEKAPNARFEIMDWRSQVESALLSRKIHVALDYGPEGYSKQIKQELMPKNHFKFCVRQGHPLTQLDVVTIHDLAKYPMVLIRTPDWQTRHETAEQTMLKAGHVPDILLKSDSPEVNFNAIRHSDAFFPVASVMTTLPDDIVAIHPNVTSSTGLPKQNMDVYAYYLYQTQDTPLINWLLSEIKLLLQHRFENNQRPT</sequence>
<evidence type="ECO:0000259" key="5">
    <source>
        <dbReference type="PROSITE" id="PS50931"/>
    </source>
</evidence>
<dbReference type="GO" id="GO:0003700">
    <property type="term" value="F:DNA-binding transcription factor activity"/>
    <property type="evidence" value="ECO:0007669"/>
    <property type="project" value="InterPro"/>
</dbReference>
<dbReference type="Pfam" id="PF00126">
    <property type="entry name" value="HTH_1"/>
    <property type="match status" value="1"/>
</dbReference>
<dbReference type="InterPro" id="IPR011991">
    <property type="entry name" value="ArsR-like_HTH"/>
</dbReference>
<dbReference type="InterPro" id="IPR005119">
    <property type="entry name" value="LysR_subst-bd"/>
</dbReference>
<comment type="caution">
    <text evidence="6">The sequence shown here is derived from an EMBL/GenBank/DDBJ whole genome shotgun (WGS) entry which is preliminary data.</text>
</comment>
<keyword evidence="2" id="KW-0805">Transcription regulation</keyword>
<evidence type="ECO:0000313" key="6">
    <source>
        <dbReference type="EMBL" id="KIF51877.1"/>
    </source>
</evidence>
<evidence type="ECO:0000256" key="2">
    <source>
        <dbReference type="ARBA" id="ARBA00023015"/>
    </source>
</evidence>
<dbReference type="SUPFAM" id="SSF53850">
    <property type="entry name" value="Periplasmic binding protein-like II"/>
    <property type="match status" value="1"/>
</dbReference>
<name>A0A0C1W676_9VIBR</name>
<dbReference type="EMBL" id="JPRD01000028">
    <property type="protein sequence ID" value="KIF51877.1"/>
    <property type="molecule type" value="Genomic_DNA"/>
</dbReference>
<keyword evidence="3" id="KW-0238">DNA-binding</keyword>
<gene>
    <name evidence="6" type="ORF">H735_17130</name>
</gene>
<feature type="domain" description="HTH lysR-type" evidence="5">
    <location>
        <begin position="2"/>
        <end position="59"/>
    </location>
</feature>
<dbReference type="InterPro" id="IPR036390">
    <property type="entry name" value="WH_DNA-bd_sf"/>
</dbReference>
<dbReference type="SUPFAM" id="SSF46785">
    <property type="entry name" value="Winged helix' DNA-binding domain"/>
    <property type="match status" value="1"/>
</dbReference>